<proteinExistence type="predicted"/>
<name>A0AAU7E5L9_9BACT</name>
<evidence type="ECO:0000313" key="1">
    <source>
        <dbReference type="EMBL" id="XBJ28444.1"/>
    </source>
</evidence>
<dbReference type="AlphaFoldDB" id="A0AAU7E5L9"/>
<dbReference type="EMBL" id="CP155620">
    <property type="protein sequence ID" value="XBJ28444.1"/>
    <property type="molecule type" value="Genomic_DNA"/>
</dbReference>
<protein>
    <recommendedName>
        <fullName evidence="2">DUF5659 domain-containing protein</fullName>
    </recommendedName>
</protein>
<evidence type="ECO:0008006" key="2">
    <source>
        <dbReference type="Google" id="ProtNLM"/>
    </source>
</evidence>
<dbReference type="RefSeq" id="WP_348518075.1">
    <property type="nucleotide sequence ID" value="NZ_CP155620.1"/>
</dbReference>
<reference evidence="1" key="1">
    <citation type="submission" date="2024-05" db="EMBL/GenBank/DDBJ databases">
        <title>Campylobacter coli isolated from environmental waters in Slovenia.</title>
        <authorList>
            <person name="Zautner A.E."/>
            <person name="Bunk B."/>
            <person name="Riedel T."/>
            <person name="Sproeer C."/>
        </authorList>
    </citation>
    <scope>NUCLEOTIDE SEQUENCE</scope>
    <source>
        <strain evidence="1">CCS1377</strain>
    </source>
</reference>
<gene>
    <name evidence="1" type="ORF">AAH949_04890</name>
</gene>
<organism evidence="1">
    <name type="scientific">Campylobacter sp. CCS1377</name>
    <dbReference type="NCBI Taxonomy" id="3158229"/>
    <lineage>
        <taxon>Bacteria</taxon>
        <taxon>Pseudomonadati</taxon>
        <taxon>Campylobacterota</taxon>
        <taxon>Epsilonproteobacteria</taxon>
        <taxon>Campylobacterales</taxon>
        <taxon>Campylobacteraceae</taxon>
        <taxon>Campylobacter</taxon>
    </lineage>
</organism>
<accession>A0AAU7E5L9</accession>
<sequence length="91" mass="10749">MMKSCLSKTRLSAIVPFSERRAALINFAKKNGFVLKKYKYERGLCYFVSKKELKALLREFENSNKNNFYFSGSYPLQKAFEEVKEFLKDLK</sequence>